<dbReference type="OrthoDB" id="2259104at2"/>
<keyword evidence="4" id="KW-1185">Reference proteome</keyword>
<proteinExistence type="predicted"/>
<sequence length="648" mass="73994">MKLFGHGKKVTDSAAPATAPAESQKQQMSTAQAVIHSTATVEPADVKKNEHVSVPNPVASEDAYQKLTTKREQLEKHVNQLNQQYGDARNELRSQLLTEKDYLRAQSRTVNHDYDKLAKQRDADFEVFSQLQDRRNKVAAKQQQLAASLNETKQRFAEQSTILAKMKAQSVQIAKQRERLDKQEHKLLNELGQQGNLNSLMEEIDAKRKQISDINVHDHELEQAEDGMNQDIVKQEKAVATLNKQVSVQEQASSNDDATADLQKQLAAIDKQLSQQQDKLTSDDDKLKAAKREKANLAEQFQQLTDLMKFYFSSTKLIDNFQFDPSHHYVFYSNTLIPLNQLSEQNGLEIIDHLFDKTDAHFDVLTTDFNRELSEIWDSYQHSGVVHHAGRVINPYLDFQRDAGTQQHADVALPLDQSQDWQVNAGTEEQPEMIRSASGKQSVTLQYRADRSLESVKYFQNDKLFKMAIYDQQNVLVATQYVDPRDAKHAASEIYYRPDHSVALEKVFFEDHVVVQTTDAGKTVERTFETEDDYYAWWIKAHALTRPEDALIIDTETPYFEQLLNDDDRRFELIPLITTVDNKALIEQLVADDSPVNNMIVSDESVHQAILKQLKRDMHIMVLDPSGVTNEKAKAATIKTRIYIPKVS</sequence>
<evidence type="ECO:0008006" key="5">
    <source>
        <dbReference type="Google" id="ProtNLM"/>
    </source>
</evidence>
<feature type="coiled-coil region" evidence="1">
    <location>
        <begin position="259"/>
        <end position="307"/>
    </location>
</feature>
<dbReference type="AlphaFoldDB" id="A0A0R1RKT0"/>
<dbReference type="eggNOG" id="COG1196">
    <property type="taxonomic scope" value="Bacteria"/>
</dbReference>
<keyword evidence="1" id="KW-0175">Coiled coil</keyword>
<gene>
    <name evidence="3" type="ORF">FD35_GL000658</name>
</gene>
<comment type="caution">
    <text evidence="3">The sequence shown here is derived from an EMBL/GenBank/DDBJ whole genome shotgun (WGS) entry which is preliminary data.</text>
</comment>
<evidence type="ECO:0000313" key="4">
    <source>
        <dbReference type="Proteomes" id="UP000051999"/>
    </source>
</evidence>
<feature type="coiled-coil region" evidence="1">
    <location>
        <begin position="64"/>
        <end position="91"/>
    </location>
</feature>
<feature type="compositionally biased region" description="Polar residues" evidence="2">
    <location>
        <begin position="21"/>
        <end position="32"/>
    </location>
</feature>
<reference evidence="3 4" key="1">
    <citation type="journal article" date="2015" name="Genome Announc.">
        <title>Expanding the biotechnology potential of lactobacilli through comparative genomics of 213 strains and associated genera.</title>
        <authorList>
            <person name="Sun Z."/>
            <person name="Harris H.M."/>
            <person name="McCann A."/>
            <person name="Guo C."/>
            <person name="Argimon S."/>
            <person name="Zhang W."/>
            <person name="Yang X."/>
            <person name="Jeffery I.B."/>
            <person name="Cooney J.C."/>
            <person name="Kagawa T.F."/>
            <person name="Liu W."/>
            <person name="Song Y."/>
            <person name="Salvetti E."/>
            <person name="Wrobel A."/>
            <person name="Rasinkangas P."/>
            <person name="Parkhill J."/>
            <person name="Rea M.C."/>
            <person name="O'Sullivan O."/>
            <person name="Ritari J."/>
            <person name="Douillard F.P."/>
            <person name="Paul Ross R."/>
            <person name="Yang R."/>
            <person name="Briner A.E."/>
            <person name="Felis G.E."/>
            <person name="de Vos W.M."/>
            <person name="Barrangou R."/>
            <person name="Klaenhammer T.R."/>
            <person name="Caufield P.W."/>
            <person name="Cui Y."/>
            <person name="Zhang H."/>
            <person name="O'Toole P.W."/>
        </authorList>
    </citation>
    <scope>NUCLEOTIDE SEQUENCE [LARGE SCALE GENOMIC DNA]</scope>
    <source>
        <strain evidence="3 4">DSM 15814</strain>
    </source>
</reference>
<dbReference type="RefSeq" id="WP_017263040.1">
    <property type="nucleotide sequence ID" value="NZ_AUAW01000010.1"/>
</dbReference>
<evidence type="ECO:0000256" key="1">
    <source>
        <dbReference type="SAM" id="Coils"/>
    </source>
</evidence>
<organism evidence="3 4">
    <name type="scientific">Furfurilactobacillus rossiae DSM 15814</name>
    <dbReference type="NCBI Taxonomy" id="1114972"/>
    <lineage>
        <taxon>Bacteria</taxon>
        <taxon>Bacillati</taxon>
        <taxon>Bacillota</taxon>
        <taxon>Bacilli</taxon>
        <taxon>Lactobacillales</taxon>
        <taxon>Lactobacillaceae</taxon>
        <taxon>Furfurilactobacillus</taxon>
    </lineage>
</organism>
<dbReference type="PATRIC" id="fig|1114972.6.peg.658"/>
<accession>A0A0R1RKT0</accession>
<feature type="region of interest" description="Disordered" evidence="2">
    <location>
        <begin position="1"/>
        <end position="32"/>
    </location>
</feature>
<name>A0A0R1RKT0_9LACO</name>
<evidence type="ECO:0000313" key="3">
    <source>
        <dbReference type="EMBL" id="KRL54072.1"/>
    </source>
</evidence>
<dbReference type="Proteomes" id="UP000051999">
    <property type="component" value="Unassembled WGS sequence"/>
</dbReference>
<protein>
    <recommendedName>
        <fullName evidence="5">Glycosyl transferase 1 domain-containing protein</fullName>
    </recommendedName>
</protein>
<evidence type="ECO:0000256" key="2">
    <source>
        <dbReference type="SAM" id="MobiDB-lite"/>
    </source>
</evidence>
<dbReference type="STRING" id="1114972.FD35_GL000658"/>
<dbReference type="EMBL" id="AZFF01000011">
    <property type="protein sequence ID" value="KRL54072.1"/>
    <property type="molecule type" value="Genomic_DNA"/>
</dbReference>